<dbReference type="GO" id="GO:0005829">
    <property type="term" value="C:cytosol"/>
    <property type="evidence" value="ECO:0007669"/>
    <property type="project" value="TreeGrafter"/>
</dbReference>
<dbReference type="GO" id="GO:0006355">
    <property type="term" value="P:regulation of DNA-templated transcription"/>
    <property type="evidence" value="ECO:0007669"/>
    <property type="project" value="UniProtKB-ARBA"/>
</dbReference>
<reference evidence="6" key="1">
    <citation type="submission" date="2018-07" db="EMBL/GenBank/DDBJ databases">
        <authorList>
            <person name="Blom J."/>
        </authorList>
    </citation>
    <scope>NUCLEOTIDE SEQUENCE [LARGE SCALE GENOMIC DNA]</scope>
    <source>
        <strain evidence="6">CCOS 864</strain>
    </source>
</reference>
<dbReference type="GO" id="GO:0043565">
    <property type="term" value="F:sequence-specific DNA binding"/>
    <property type="evidence" value="ECO:0007669"/>
    <property type="project" value="InterPro"/>
</dbReference>
<evidence type="ECO:0000256" key="2">
    <source>
        <dbReference type="ARBA" id="ARBA00023125"/>
    </source>
</evidence>
<dbReference type="InterPro" id="IPR000485">
    <property type="entry name" value="AsnC-type_HTH_dom"/>
</dbReference>
<accession>A0A380SZU5</accession>
<evidence type="ECO:0000256" key="3">
    <source>
        <dbReference type="ARBA" id="ARBA00023163"/>
    </source>
</evidence>
<evidence type="ECO:0000313" key="5">
    <source>
        <dbReference type="EMBL" id="SUQ63509.1"/>
    </source>
</evidence>
<gene>
    <name evidence="5" type="primary">ybaO</name>
    <name evidence="5" type="ORF">CCOS864_02961</name>
</gene>
<dbReference type="InterPro" id="IPR011991">
    <property type="entry name" value="ArsR-like_HTH"/>
</dbReference>
<dbReference type="Gene3D" id="1.10.10.10">
    <property type="entry name" value="Winged helix-like DNA-binding domain superfamily/Winged helix DNA-binding domain"/>
    <property type="match status" value="1"/>
</dbReference>
<organism evidence="5 6">
    <name type="scientific">Pseudomonas wadenswilerensis</name>
    <dbReference type="NCBI Taxonomy" id="1785161"/>
    <lineage>
        <taxon>Bacteria</taxon>
        <taxon>Pseudomonadati</taxon>
        <taxon>Pseudomonadota</taxon>
        <taxon>Gammaproteobacteria</taxon>
        <taxon>Pseudomonadales</taxon>
        <taxon>Pseudomonadaceae</taxon>
        <taxon>Pseudomonas</taxon>
    </lineage>
</organism>
<dbReference type="Pfam" id="PF13412">
    <property type="entry name" value="HTH_24"/>
    <property type="match status" value="1"/>
</dbReference>
<dbReference type="Pfam" id="PF01037">
    <property type="entry name" value="AsnC_trans_reg"/>
    <property type="match status" value="1"/>
</dbReference>
<dbReference type="PRINTS" id="PR00033">
    <property type="entry name" value="HTHASNC"/>
</dbReference>
<dbReference type="Gene3D" id="3.30.70.920">
    <property type="match status" value="1"/>
</dbReference>
<keyword evidence="2" id="KW-0238">DNA-binding</keyword>
<feature type="domain" description="HTH asnC-type" evidence="4">
    <location>
        <begin position="11"/>
        <end position="72"/>
    </location>
</feature>
<dbReference type="InterPro" id="IPR036388">
    <property type="entry name" value="WH-like_DNA-bd_sf"/>
</dbReference>
<dbReference type="CDD" id="cd00090">
    <property type="entry name" value="HTH_ARSR"/>
    <property type="match status" value="1"/>
</dbReference>
<evidence type="ECO:0000259" key="4">
    <source>
        <dbReference type="PROSITE" id="PS50956"/>
    </source>
</evidence>
<name>A0A380SZU5_9PSED</name>
<sequence length="173" mass="19221">MAKKSSRSVTLDDTDRAILALLQADASMSNAELSERLSLSLTPCWRRRRRLEEEGVIKDYQANLDRRLLGLEIMAFVQVRFATHSDQAPDDFEAVVLQLPEVIACHKITGDADYLLQVLATDLDAYSDFIEQVLRRQLGIASIQSSLALREVKSTHRVAIPGGRSGLVPRSSA</sequence>
<evidence type="ECO:0000256" key="1">
    <source>
        <dbReference type="ARBA" id="ARBA00023015"/>
    </source>
</evidence>
<dbReference type="PANTHER" id="PTHR30154:SF46">
    <property type="entry name" value="TRANSCRIPTIONAL REGULATORY PROTEIN"/>
    <property type="match status" value="1"/>
</dbReference>
<keyword evidence="1" id="KW-0805">Transcription regulation</keyword>
<dbReference type="InterPro" id="IPR011008">
    <property type="entry name" value="Dimeric_a/b-barrel"/>
</dbReference>
<dbReference type="AlphaFoldDB" id="A0A380SZU5"/>
<proteinExistence type="predicted"/>
<dbReference type="SUPFAM" id="SSF54909">
    <property type="entry name" value="Dimeric alpha+beta barrel"/>
    <property type="match status" value="1"/>
</dbReference>
<dbReference type="SUPFAM" id="SSF46785">
    <property type="entry name" value="Winged helix' DNA-binding domain"/>
    <property type="match status" value="1"/>
</dbReference>
<dbReference type="InterPro" id="IPR019888">
    <property type="entry name" value="Tscrpt_reg_AsnC-like"/>
</dbReference>
<evidence type="ECO:0000313" key="6">
    <source>
        <dbReference type="Proteomes" id="UP000255177"/>
    </source>
</evidence>
<dbReference type="GO" id="GO:0043200">
    <property type="term" value="P:response to amino acid"/>
    <property type="evidence" value="ECO:0007669"/>
    <property type="project" value="TreeGrafter"/>
</dbReference>
<keyword evidence="6" id="KW-1185">Reference proteome</keyword>
<dbReference type="SMART" id="SM00344">
    <property type="entry name" value="HTH_ASNC"/>
    <property type="match status" value="1"/>
</dbReference>
<dbReference type="Proteomes" id="UP000255177">
    <property type="component" value="Unassembled WGS sequence"/>
</dbReference>
<dbReference type="PANTHER" id="PTHR30154">
    <property type="entry name" value="LEUCINE-RESPONSIVE REGULATORY PROTEIN"/>
    <property type="match status" value="1"/>
</dbReference>
<dbReference type="RefSeq" id="WP_115087030.1">
    <property type="nucleotide sequence ID" value="NZ_CBCSFG010000014.1"/>
</dbReference>
<dbReference type="InterPro" id="IPR019887">
    <property type="entry name" value="Tscrpt_reg_AsnC/Lrp_C"/>
</dbReference>
<dbReference type="PROSITE" id="PS50956">
    <property type="entry name" value="HTH_ASNC_2"/>
    <property type="match status" value="1"/>
</dbReference>
<keyword evidence="3" id="KW-0804">Transcription</keyword>
<protein>
    <submittedName>
        <fullName evidence="5">Putative HTH-type transcriptional regulator</fullName>
    </submittedName>
</protein>
<dbReference type="EMBL" id="UIDD01000007">
    <property type="protein sequence ID" value="SUQ63509.1"/>
    <property type="molecule type" value="Genomic_DNA"/>
</dbReference>
<dbReference type="InterPro" id="IPR036390">
    <property type="entry name" value="WH_DNA-bd_sf"/>
</dbReference>